<dbReference type="AlphaFoldDB" id="A0A7W7FZ95"/>
<keyword evidence="1" id="KW-0812">Transmembrane</keyword>
<gene>
    <name evidence="2" type="ORF">BKA14_000455</name>
</gene>
<name>A0A7W7FZ95_9ACTN</name>
<feature type="transmembrane region" description="Helical" evidence="1">
    <location>
        <begin position="12"/>
        <end position="32"/>
    </location>
</feature>
<keyword evidence="3" id="KW-1185">Reference proteome</keyword>
<accession>A0A7W7FZ95</accession>
<sequence length="39" mass="3998">MATLVGSDGAVVWLVAVLLVLMAGLGLALLAATRATRRF</sequence>
<organism evidence="2 3">
    <name type="scientific">Paractinoplanes abujensis</name>
    <dbReference type="NCBI Taxonomy" id="882441"/>
    <lineage>
        <taxon>Bacteria</taxon>
        <taxon>Bacillati</taxon>
        <taxon>Actinomycetota</taxon>
        <taxon>Actinomycetes</taxon>
        <taxon>Micromonosporales</taxon>
        <taxon>Micromonosporaceae</taxon>
        <taxon>Paractinoplanes</taxon>
    </lineage>
</organism>
<reference evidence="2 3" key="1">
    <citation type="submission" date="2020-08" db="EMBL/GenBank/DDBJ databases">
        <title>Sequencing the genomes of 1000 actinobacteria strains.</title>
        <authorList>
            <person name="Klenk H.-P."/>
        </authorList>
    </citation>
    <scope>NUCLEOTIDE SEQUENCE [LARGE SCALE GENOMIC DNA]</scope>
    <source>
        <strain evidence="2 3">DSM 45518</strain>
    </source>
</reference>
<keyword evidence="1" id="KW-0472">Membrane</keyword>
<dbReference type="Proteomes" id="UP000542742">
    <property type="component" value="Unassembled WGS sequence"/>
</dbReference>
<protein>
    <submittedName>
        <fullName evidence="2">Uncharacterized protein</fullName>
    </submittedName>
</protein>
<evidence type="ECO:0000313" key="3">
    <source>
        <dbReference type="Proteomes" id="UP000542742"/>
    </source>
</evidence>
<evidence type="ECO:0000256" key="1">
    <source>
        <dbReference type="SAM" id="Phobius"/>
    </source>
</evidence>
<keyword evidence="1" id="KW-1133">Transmembrane helix</keyword>
<comment type="caution">
    <text evidence="2">The sequence shown here is derived from an EMBL/GenBank/DDBJ whole genome shotgun (WGS) entry which is preliminary data.</text>
</comment>
<evidence type="ECO:0000313" key="2">
    <source>
        <dbReference type="EMBL" id="MBB4690307.1"/>
    </source>
</evidence>
<proteinExistence type="predicted"/>
<dbReference type="EMBL" id="JACHMF010000001">
    <property type="protein sequence ID" value="MBB4690307.1"/>
    <property type="molecule type" value="Genomic_DNA"/>
</dbReference>